<dbReference type="Proteomes" id="UP001295469">
    <property type="component" value="Chromosome C08"/>
</dbReference>
<name>A0A816V5B4_BRANA</name>
<dbReference type="AlphaFoldDB" id="A0A816V5B4"/>
<feature type="region of interest" description="Disordered" evidence="1">
    <location>
        <begin position="1"/>
        <end position="22"/>
    </location>
</feature>
<accession>A0A816V5B4</accession>
<proteinExistence type="predicted"/>
<protein>
    <submittedName>
        <fullName evidence="2">(rape) hypothetical protein</fullName>
    </submittedName>
</protein>
<evidence type="ECO:0000313" key="2">
    <source>
        <dbReference type="EMBL" id="CAF2116973.1"/>
    </source>
</evidence>
<feature type="region of interest" description="Disordered" evidence="1">
    <location>
        <begin position="45"/>
        <end position="117"/>
    </location>
</feature>
<reference evidence="2" key="1">
    <citation type="submission" date="2021-01" db="EMBL/GenBank/DDBJ databases">
        <authorList>
            <consortium name="Genoscope - CEA"/>
            <person name="William W."/>
        </authorList>
    </citation>
    <scope>NUCLEOTIDE SEQUENCE</scope>
</reference>
<organism evidence="2">
    <name type="scientific">Brassica napus</name>
    <name type="common">Rape</name>
    <dbReference type="NCBI Taxonomy" id="3708"/>
    <lineage>
        <taxon>Eukaryota</taxon>
        <taxon>Viridiplantae</taxon>
        <taxon>Streptophyta</taxon>
        <taxon>Embryophyta</taxon>
        <taxon>Tracheophyta</taxon>
        <taxon>Spermatophyta</taxon>
        <taxon>Magnoliopsida</taxon>
        <taxon>eudicotyledons</taxon>
        <taxon>Gunneridae</taxon>
        <taxon>Pentapetalae</taxon>
        <taxon>rosids</taxon>
        <taxon>malvids</taxon>
        <taxon>Brassicales</taxon>
        <taxon>Brassicaceae</taxon>
        <taxon>Brassiceae</taxon>
        <taxon>Brassica</taxon>
    </lineage>
</organism>
<gene>
    <name evidence="2" type="ORF">DARMORV10_C08P53380.1</name>
</gene>
<dbReference type="EMBL" id="HG994372">
    <property type="protein sequence ID" value="CAF2116973.1"/>
    <property type="molecule type" value="Genomic_DNA"/>
</dbReference>
<evidence type="ECO:0000256" key="1">
    <source>
        <dbReference type="SAM" id="MobiDB-lite"/>
    </source>
</evidence>
<feature type="compositionally biased region" description="Basic and acidic residues" evidence="1">
    <location>
        <begin position="63"/>
        <end position="93"/>
    </location>
</feature>
<sequence>MGEIESGWWLPPQARPASWTSSQLSVVEEQGISEPLEVSLRPKYLGLGYGSTSSPKPNVVTLKQKDKNNDAEPDKKEADDDVEEQVRRFKDEVAALPPPPAARTNTTEVTARKKRKAATPVNLIVKAKRKKVPVTLVPYSDDDESDD</sequence>